<protein>
    <submittedName>
        <fullName evidence="2">Uncharacterized protein</fullName>
    </submittedName>
</protein>
<evidence type="ECO:0000313" key="2">
    <source>
        <dbReference type="EMBL" id="OGC62870.1"/>
    </source>
</evidence>
<dbReference type="STRING" id="1802628.A2890_00095"/>
<name>A0A1F4W0J4_UNCKA</name>
<comment type="caution">
    <text evidence="2">The sequence shown here is derived from an EMBL/GenBank/DDBJ whole genome shotgun (WGS) entry which is preliminary data.</text>
</comment>
<keyword evidence="1" id="KW-0812">Transmembrane</keyword>
<dbReference type="Proteomes" id="UP000176967">
    <property type="component" value="Unassembled WGS sequence"/>
</dbReference>
<evidence type="ECO:0000256" key="1">
    <source>
        <dbReference type="SAM" id="Phobius"/>
    </source>
</evidence>
<reference evidence="2 3" key="1">
    <citation type="journal article" date="2016" name="Nat. Commun.">
        <title>Thousands of microbial genomes shed light on interconnected biogeochemical processes in an aquifer system.</title>
        <authorList>
            <person name="Anantharaman K."/>
            <person name="Brown C.T."/>
            <person name="Hug L.A."/>
            <person name="Sharon I."/>
            <person name="Castelle C.J."/>
            <person name="Probst A.J."/>
            <person name="Thomas B.C."/>
            <person name="Singh A."/>
            <person name="Wilkins M.J."/>
            <person name="Karaoz U."/>
            <person name="Brodie E.L."/>
            <person name="Williams K.H."/>
            <person name="Hubbard S.S."/>
            <person name="Banfield J.F."/>
        </authorList>
    </citation>
    <scope>NUCLEOTIDE SEQUENCE [LARGE SCALE GENOMIC DNA]</scope>
</reference>
<gene>
    <name evidence="2" type="ORF">A2890_00095</name>
</gene>
<proteinExistence type="predicted"/>
<keyword evidence="1" id="KW-1133">Transmembrane helix</keyword>
<feature type="transmembrane region" description="Helical" evidence="1">
    <location>
        <begin position="63"/>
        <end position="84"/>
    </location>
</feature>
<keyword evidence="1" id="KW-0472">Membrane</keyword>
<evidence type="ECO:0000313" key="3">
    <source>
        <dbReference type="Proteomes" id="UP000176967"/>
    </source>
</evidence>
<organism evidence="2 3">
    <name type="scientific">candidate division WWE3 bacterium RIFCSPLOWO2_01_FULL_53_14</name>
    <dbReference type="NCBI Taxonomy" id="1802628"/>
    <lineage>
        <taxon>Bacteria</taxon>
        <taxon>Katanobacteria</taxon>
    </lineage>
</organism>
<accession>A0A1F4W0J4</accession>
<sequence>MLGVVLSLSSFKPVLFGGALAQGLELGRNFSASGSLAIGEGLHPLSLGQVAGAATSAGSFPEVFIAGLLALAVLIGLTSAVFGLKQQAH</sequence>
<dbReference type="EMBL" id="MEVL01000003">
    <property type="protein sequence ID" value="OGC62870.1"/>
    <property type="molecule type" value="Genomic_DNA"/>
</dbReference>
<dbReference type="AlphaFoldDB" id="A0A1F4W0J4"/>